<dbReference type="EMBL" id="AKFS01000193">
    <property type="protein sequence ID" value="EJF43627.1"/>
    <property type="molecule type" value="Genomic_DNA"/>
</dbReference>
<gene>
    <name evidence="3" type="ORF">HMPREF1317_0439</name>
</gene>
<name>J0NG54_9ACTO</name>
<evidence type="ECO:0008006" key="5">
    <source>
        <dbReference type="Google" id="ProtNLM"/>
    </source>
</evidence>
<dbReference type="PATRIC" id="fig|1125717.3.peg.1244"/>
<comment type="caution">
    <text evidence="3">The sequence shown here is derived from an EMBL/GenBank/DDBJ whole genome shotgun (WGS) entry which is preliminary data.</text>
</comment>
<evidence type="ECO:0000313" key="4">
    <source>
        <dbReference type="Proteomes" id="UP000004578"/>
    </source>
</evidence>
<sequence>MARRALAALTALPLAFAMSACRIGLGAEGSNPSPAASESSGTAAPQTDSSSQASGNPRARSSQVLSTWEGKVSNSHSYRVDINSVVVKDDVTTLTMTFTNKGGKTVLSWMGPFGGEDMLTKEVKLIDYSRHLVYSPGKAEDGTCICSGYQKGGIDEGDSRTVYTTYKGLPGDLTTVDVEIKGVGKPFENVPVTRE</sequence>
<proteinExistence type="predicted"/>
<feature type="chain" id="PRO_5039373722" description="Lipoprotein" evidence="2">
    <location>
        <begin position="21"/>
        <end position="195"/>
    </location>
</feature>
<evidence type="ECO:0000313" key="3">
    <source>
        <dbReference type="EMBL" id="EJF43627.1"/>
    </source>
</evidence>
<protein>
    <recommendedName>
        <fullName evidence="5">Lipoprotein</fullName>
    </recommendedName>
</protein>
<organism evidence="3 4">
    <name type="scientific">Schaalia georgiae F0490</name>
    <dbReference type="NCBI Taxonomy" id="1125717"/>
    <lineage>
        <taxon>Bacteria</taxon>
        <taxon>Bacillati</taxon>
        <taxon>Actinomycetota</taxon>
        <taxon>Actinomycetes</taxon>
        <taxon>Actinomycetales</taxon>
        <taxon>Actinomycetaceae</taxon>
        <taxon>Schaalia</taxon>
    </lineage>
</organism>
<feature type="signal peptide" evidence="2">
    <location>
        <begin position="1"/>
        <end position="20"/>
    </location>
</feature>
<keyword evidence="4" id="KW-1185">Reference proteome</keyword>
<evidence type="ECO:0000256" key="2">
    <source>
        <dbReference type="SAM" id="SignalP"/>
    </source>
</evidence>
<dbReference type="AlphaFoldDB" id="J0NG54"/>
<reference evidence="3 4" key="1">
    <citation type="submission" date="2012-05" db="EMBL/GenBank/DDBJ databases">
        <authorList>
            <person name="Harkins D.M."/>
            <person name="Madupu R."/>
            <person name="Durkin A.S."/>
            <person name="Torralba M."/>
            <person name="Methe B."/>
            <person name="Sutton G.G."/>
            <person name="Nelson K.E."/>
        </authorList>
    </citation>
    <scope>NUCLEOTIDE SEQUENCE [LARGE SCALE GENOMIC DNA]</scope>
    <source>
        <strain evidence="3 4">F0490</strain>
    </source>
</reference>
<dbReference type="PROSITE" id="PS51257">
    <property type="entry name" value="PROKAR_LIPOPROTEIN"/>
    <property type="match status" value="1"/>
</dbReference>
<dbReference type="Proteomes" id="UP000004578">
    <property type="component" value="Unassembled WGS sequence"/>
</dbReference>
<keyword evidence="2" id="KW-0732">Signal</keyword>
<accession>J0NG54</accession>
<feature type="region of interest" description="Disordered" evidence="1">
    <location>
        <begin position="28"/>
        <end position="62"/>
    </location>
</feature>
<evidence type="ECO:0000256" key="1">
    <source>
        <dbReference type="SAM" id="MobiDB-lite"/>
    </source>
</evidence>
<feature type="compositionally biased region" description="Polar residues" evidence="1">
    <location>
        <begin position="30"/>
        <end position="62"/>
    </location>
</feature>